<accession>A0A3B0C4M5</accession>
<dbReference type="SUPFAM" id="SSF55729">
    <property type="entry name" value="Acyl-CoA N-acyltransferases (Nat)"/>
    <property type="match status" value="1"/>
</dbReference>
<dbReference type="InterPro" id="IPR000182">
    <property type="entry name" value="GNAT_dom"/>
</dbReference>
<dbReference type="Gene3D" id="3.40.630.30">
    <property type="match status" value="1"/>
</dbReference>
<keyword evidence="2" id="KW-0012">Acyltransferase</keyword>
<comment type="caution">
    <text evidence="4">The sequence shown here is derived from an EMBL/GenBank/DDBJ whole genome shotgun (WGS) entry which is preliminary data.</text>
</comment>
<dbReference type="PROSITE" id="PS51186">
    <property type="entry name" value="GNAT"/>
    <property type="match status" value="1"/>
</dbReference>
<gene>
    <name evidence="4" type="ORF">D7M11_20715</name>
</gene>
<dbReference type="OrthoDB" id="2629074at2"/>
<dbReference type="AlphaFoldDB" id="A0A3B0C4M5"/>
<proteinExistence type="predicted"/>
<keyword evidence="5" id="KW-1185">Reference proteome</keyword>
<evidence type="ECO:0000313" key="5">
    <source>
        <dbReference type="Proteomes" id="UP000282311"/>
    </source>
</evidence>
<dbReference type="CDD" id="cd04301">
    <property type="entry name" value="NAT_SF"/>
    <property type="match status" value="1"/>
</dbReference>
<keyword evidence="1 4" id="KW-0808">Transferase</keyword>
<reference evidence="4 5" key="1">
    <citation type="journal article" date="2007" name="Int. J. Syst. Evol. Microbiol.">
        <title>Paenibacillus ginsengarvi sp. nov., isolated from soil from ginseng cultivation.</title>
        <authorList>
            <person name="Yoon M.H."/>
            <person name="Ten L.N."/>
            <person name="Im W.T."/>
        </authorList>
    </citation>
    <scope>NUCLEOTIDE SEQUENCE [LARGE SCALE GENOMIC DNA]</scope>
    <source>
        <strain evidence="4 5">KCTC 13059</strain>
    </source>
</reference>
<dbReference type="GO" id="GO:0016747">
    <property type="term" value="F:acyltransferase activity, transferring groups other than amino-acyl groups"/>
    <property type="evidence" value="ECO:0007669"/>
    <property type="project" value="InterPro"/>
</dbReference>
<dbReference type="Pfam" id="PF00583">
    <property type="entry name" value="Acetyltransf_1"/>
    <property type="match status" value="1"/>
</dbReference>
<evidence type="ECO:0000256" key="1">
    <source>
        <dbReference type="ARBA" id="ARBA00022679"/>
    </source>
</evidence>
<dbReference type="InterPro" id="IPR050832">
    <property type="entry name" value="Bact_Acetyltransf"/>
</dbReference>
<evidence type="ECO:0000313" key="4">
    <source>
        <dbReference type="EMBL" id="RKN79109.1"/>
    </source>
</evidence>
<dbReference type="EMBL" id="RBAH01000016">
    <property type="protein sequence ID" value="RKN79109.1"/>
    <property type="molecule type" value="Genomic_DNA"/>
</dbReference>
<name>A0A3B0C4M5_9BACL</name>
<dbReference type="InterPro" id="IPR016181">
    <property type="entry name" value="Acyl_CoA_acyltransferase"/>
</dbReference>
<evidence type="ECO:0000256" key="2">
    <source>
        <dbReference type="ARBA" id="ARBA00023315"/>
    </source>
</evidence>
<protein>
    <submittedName>
        <fullName evidence="4">GNAT family N-acetyltransferase</fullName>
    </submittedName>
</protein>
<dbReference type="PANTHER" id="PTHR43877">
    <property type="entry name" value="AMINOALKYLPHOSPHONATE N-ACETYLTRANSFERASE-RELATED-RELATED"/>
    <property type="match status" value="1"/>
</dbReference>
<dbReference type="Proteomes" id="UP000282311">
    <property type="component" value="Unassembled WGS sequence"/>
</dbReference>
<evidence type="ECO:0000259" key="3">
    <source>
        <dbReference type="PROSITE" id="PS51186"/>
    </source>
</evidence>
<dbReference type="RefSeq" id="WP_120749164.1">
    <property type="nucleotide sequence ID" value="NZ_RBAH01000016.1"/>
</dbReference>
<feature type="domain" description="N-acetyltransferase" evidence="3">
    <location>
        <begin position="2"/>
        <end position="148"/>
    </location>
</feature>
<organism evidence="4 5">
    <name type="scientific">Paenibacillus ginsengarvi</name>
    <dbReference type="NCBI Taxonomy" id="400777"/>
    <lineage>
        <taxon>Bacteria</taxon>
        <taxon>Bacillati</taxon>
        <taxon>Bacillota</taxon>
        <taxon>Bacilli</taxon>
        <taxon>Bacillales</taxon>
        <taxon>Paenibacillaceae</taxon>
        <taxon>Paenibacillus</taxon>
    </lineage>
</organism>
<sequence>MQKIRVCTRDDIPQVIRLSQQWAEEGVTKGYENVKWTEEKLASRINGYFFVAELDGEITAYAFGTVKTGGASPVIPMDERYLELYEVYISKAFRGEGLGSELVRALLAKAEEDGIHRATVGSSNRNWREVGDFYERLGFGMWYFQMVK</sequence>